<organism evidence="2 3">
    <name type="scientific">Alicyclobacillus acidocaldarius (strain Tc-4-1)</name>
    <name type="common">Bacillus acidocaldarius</name>
    <dbReference type="NCBI Taxonomy" id="1048834"/>
    <lineage>
        <taxon>Bacteria</taxon>
        <taxon>Bacillati</taxon>
        <taxon>Bacillota</taxon>
        <taxon>Bacilli</taxon>
        <taxon>Bacillales</taxon>
        <taxon>Alicyclobacillaceae</taxon>
        <taxon>Alicyclobacillus</taxon>
    </lineage>
</organism>
<dbReference type="PATRIC" id="fig|1048834.4.peg.516"/>
<dbReference type="Pfam" id="PF04167">
    <property type="entry name" value="DUF402"/>
    <property type="match status" value="1"/>
</dbReference>
<evidence type="ECO:0000259" key="1">
    <source>
        <dbReference type="Pfam" id="PF04167"/>
    </source>
</evidence>
<dbReference type="KEGG" id="aad:TC41_0551"/>
<dbReference type="Gene3D" id="2.40.380.10">
    <property type="entry name" value="FomD-like"/>
    <property type="match status" value="1"/>
</dbReference>
<dbReference type="InterPro" id="IPR007295">
    <property type="entry name" value="DUF402"/>
</dbReference>
<dbReference type="Proteomes" id="UP000000292">
    <property type="component" value="Chromosome"/>
</dbReference>
<dbReference type="HOGENOM" id="CLU_1559711_0_0_9"/>
<reference evidence="2 3" key="1">
    <citation type="journal article" date="2011" name="J. Bacteriol.">
        <title>Complete Genome Sequence of Alicyclobacillus acidocaldarius Strain Tc-4-1.</title>
        <authorList>
            <person name="Chen Y."/>
            <person name="He Y."/>
            <person name="Zhang B."/>
            <person name="Yang J."/>
            <person name="Li W."/>
            <person name="Dong Z."/>
            <person name="Hu S."/>
        </authorList>
    </citation>
    <scope>NUCLEOTIDE SEQUENCE [LARGE SCALE GENOMIC DNA]</scope>
    <source>
        <strain evidence="2 3">Tc-4-1</strain>
    </source>
</reference>
<dbReference type="EMBL" id="CP002902">
    <property type="protein sequence ID" value="AEJ42511.1"/>
    <property type="molecule type" value="Genomic_DNA"/>
</dbReference>
<sequence>MKSGSYGQAGGAFVALREGRVQQIHKREERGIDRSNEPFVIEKLVRRPGLVVVQRPAFEQGYTNHLREIYPQWGIAVSTCMDKGVPVKHPRLRFDHYVDLVKVWEDQEYIYVEDMYVDVLLYERSYYHIIDLEEFGQAIFSRQMSLAEARRVLDNTQRFVDSFKRSRLSYQVWKNKYGVHRRYP</sequence>
<evidence type="ECO:0000313" key="2">
    <source>
        <dbReference type="EMBL" id="AEJ42511.1"/>
    </source>
</evidence>
<dbReference type="STRING" id="1048834.TC41_0551"/>
<feature type="domain" description="DUF402" evidence="1">
    <location>
        <begin position="95"/>
        <end position="165"/>
    </location>
</feature>
<reference evidence="3" key="2">
    <citation type="submission" date="2011-06" db="EMBL/GenBank/DDBJ databases">
        <title>The complete genome sequence of Alicyclobacillus acidocaldarius sp. Tc-4-1.</title>
        <authorList>
            <person name="Chen Y."/>
            <person name="He Y."/>
            <person name="Dong Z."/>
            <person name="Hu S."/>
        </authorList>
    </citation>
    <scope>NUCLEOTIDE SEQUENCE [LARGE SCALE GENOMIC DNA]</scope>
    <source>
        <strain evidence="3">Tc-4-1</strain>
    </source>
</reference>
<protein>
    <recommendedName>
        <fullName evidence="1">DUF402 domain-containing protein</fullName>
    </recommendedName>
</protein>
<dbReference type="InterPro" id="IPR035930">
    <property type="entry name" value="FomD-like_sf"/>
</dbReference>
<gene>
    <name evidence="2" type="ordered locus">TC41_0551</name>
</gene>
<dbReference type="eggNOG" id="COG2306">
    <property type="taxonomic scope" value="Bacteria"/>
</dbReference>
<evidence type="ECO:0000313" key="3">
    <source>
        <dbReference type="Proteomes" id="UP000000292"/>
    </source>
</evidence>
<dbReference type="AlphaFoldDB" id="F8ID45"/>
<proteinExistence type="predicted"/>
<accession>F8ID45</accession>
<name>F8ID45_ALIAT</name>
<dbReference type="SUPFAM" id="SSF159234">
    <property type="entry name" value="FomD-like"/>
    <property type="match status" value="1"/>
</dbReference>